<accession>A0A6A5R3L5</accession>
<evidence type="ECO:0000313" key="2">
    <source>
        <dbReference type="Proteomes" id="UP000800096"/>
    </source>
</evidence>
<keyword evidence="2" id="KW-1185">Reference proteome</keyword>
<dbReference type="EMBL" id="ML979132">
    <property type="protein sequence ID" value="KAF1921396.1"/>
    <property type="molecule type" value="Genomic_DNA"/>
</dbReference>
<evidence type="ECO:0000313" key="1">
    <source>
        <dbReference type="EMBL" id="KAF1921396.1"/>
    </source>
</evidence>
<reference evidence="1" key="1">
    <citation type="journal article" date="2020" name="Stud. Mycol.">
        <title>101 Dothideomycetes genomes: a test case for predicting lifestyles and emergence of pathogens.</title>
        <authorList>
            <person name="Haridas S."/>
            <person name="Albert R."/>
            <person name="Binder M."/>
            <person name="Bloem J."/>
            <person name="Labutti K."/>
            <person name="Salamov A."/>
            <person name="Andreopoulos B."/>
            <person name="Baker S."/>
            <person name="Barry K."/>
            <person name="Bills G."/>
            <person name="Bluhm B."/>
            <person name="Cannon C."/>
            <person name="Castanera R."/>
            <person name="Culley D."/>
            <person name="Daum C."/>
            <person name="Ezra D."/>
            <person name="Gonzalez J."/>
            <person name="Henrissat B."/>
            <person name="Kuo A."/>
            <person name="Liang C."/>
            <person name="Lipzen A."/>
            <person name="Lutzoni F."/>
            <person name="Magnuson J."/>
            <person name="Mondo S."/>
            <person name="Nolan M."/>
            <person name="Ohm R."/>
            <person name="Pangilinan J."/>
            <person name="Park H.-J."/>
            <person name="Ramirez L."/>
            <person name="Alfaro M."/>
            <person name="Sun H."/>
            <person name="Tritt A."/>
            <person name="Yoshinaga Y."/>
            <person name="Zwiers L.-H."/>
            <person name="Turgeon B."/>
            <person name="Goodwin S."/>
            <person name="Spatafora J."/>
            <person name="Crous P."/>
            <person name="Grigoriev I."/>
        </authorList>
    </citation>
    <scope>NUCLEOTIDE SEQUENCE</scope>
    <source>
        <strain evidence="1">HMLAC05119</strain>
    </source>
</reference>
<proteinExistence type="predicted"/>
<organism evidence="1 2">
    <name type="scientific">Ampelomyces quisqualis</name>
    <name type="common">Powdery mildew agent</name>
    <dbReference type="NCBI Taxonomy" id="50730"/>
    <lineage>
        <taxon>Eukaryota</taxon>
        <taxon>Fungi</taxon>
        <taxon>Dikarya</taxon>
        <taxon>Ascomycota</taxon>
        <taxon>Pezizomycotina</taxon>
        <taxon>Dothideomycetes</taxon>
        <taxon>Pleosporomycetidae</taxon>
        <taxon>Pleosporales</taxon>
        <taxon>Pleosporineae</taxon>
        <taxon>Phaeosphaeriaceae</taxon>
        <taxon>Ampelomyces</taxon>
    </lineage>
</organism>
<name>A0A6A5R3L5_AMPQU</name>
<sequence length="237" mass="26393">MSSRPRLLRIRTTPALPWAHGRRELLRLFAMAAPRAALPRPPDQRCASRPAWFWLAALLEAWRKIRGLCRLPPAPLRTGPATDHETNRLTHYPLPGRCHSVVSEVPKHLDTLVAASAVVGRWPAFRVTPRRFRNIATCRHLEPSCGQSRSAPVCARPSPILANIETSVAVVDSRSACPPSLLSSLSLLLLDSYVDDPNVMLLNNCSRLKQPIPRASCDSTSIMHREVSCDRTLHTFI</sequence>
<gene>
    <name evidence="1" type="ORF">BDU57DRAFT_48296</name>
</gene>
<dbReference type="AlphaFoldDB" id="A0A6A5R3L5"/>
<dbReference type="Proteomes" id="UP000800096">
    <property type="component" value="Unassembled WGS sequence"/>
</dbReference>
<protein>
    <submittedName>
        <fullName evidence="1">Uncharacterized protein</fullName>
    </submittedName>
</protein>